<accession>C6T104</accession>
<name>C6T104_SOYBN</name>
<protein>
    <submittedName>
        <fullName evidence="1">Uncharacterized protein</fullName>
    </submittedName>
</protein>
<feature type="non-terminal residue" evidence="1">
    <location>
        <position position="60"/>
    </location>
</feature>
<dbReference type="AlphaFoldDB" id="C6T104"/>
<organism evidence="1">
    <name type="scientific">Glycine max</name>
    <name type="common">Soybean</name>
    <name type="synonym">Glycine hispida</name>
    <dbReference type="NCBI Taxonomy" id="3847"/>
    <lineage>
        <taxon>Eukaryota</taxon>
        <taxon>Viridiplantae</taxon>
        <taxon>Streptophyta</taxon>
        <taxon>Embryophyta</taxon>
        <taxon>Tracheophyta</taxon>
        <taxon>Spermatophyta</taxon>
        <taxon>Magnoliopsida</taxon>
        <taxon>eudicotyledons</taxon>
        <taxon>Gunneridae</taxon>
        <taxon>Pentapetalae</taxon>
        <taxon>rosids</taxon>
        <taxon>fabids</taxon>
        <taxon>Fabales</taxon>
        <taxon>Fabaceae</taxon>
        <taxon>Papilionoideae</taxon>
        <taxon>50 kb inversion clade</taxon>
        <taxon>NPAAA clade</taxon>
        <taxon>indigoferoid/millettioid clade</taxon>
        <taxon>Phaseoleae</taxon>
        <taxon>Glycine</taxon>
        <taxon>Glycine subgen. Soja</taxon>
    </lineage>
</organism>
<dbReference type="EMBL" id="BT091109">
    <property type="protein sequence ID" value="ACU15210.1"/>
    <property type="molecule type" value="mRNA"/>
</dbReference>
<reference evidence="1" key="1">
    <citation type="submission" date="2009-08" db="EMBL/GenBank/DDBJ databases">
        <authorList>
            <person name="Cheung F."/>
            <person name="Xiao Y."/>
            <person name="Chan A."/>
            <person name="Moskal W."/>
            <person name="Town C.D."/>
        </authorList>
    </citation>
    <scope>NUCLEOTIDE SEQUENCE</scope>
</reference>
<sequence>MRPWIRRKKGNKKSVYHFKAGECDHSSWCCPQKVGGTTSVKTLYTFLLKNLSNTINHTRV</sequence>
<evidence type="ECO:0000313" key="1">
    <source>
        <dbReference type="EMBL" id="ACU15210.1"/>
    </source>
</evidence>
<proteinExistence type="evidence at transcript level"/>